<dbReference type="EMBL" id="GECZ01010572">
    <property type="protein sequence ID" value="JAS59197.1"/>
    <property type="molecule type" value="Transcribed_RNA"/>
</dbReference>
<organism evidence="15">
    <name type="scientific">Cuerna arida</name>
    <dbReference type="NCBI Taxonomy" id="1464854"/>
    <lineage>
        <taxon>Eukaryota</taxon>
        <taxon>Metazoa</taxon>
        <taxon>Ecdysozoa</taxon>
        <taxon>Arthropoda</taxon>
        <taxon>Hexapoda</taxon>
        <taxon>Insecta</taxon>
        <taxon>Pterygota</taxon>
        <taxon>Neoptera</taxon>
        <taxon>Paraneoptera</taxon>
        <taxon>Hemiptera</taxon>
        <taxon>Auchenorrhyncha</taxon>
        <taxon>Membracoidea</taxon>
        <taxon>Cicadellidae</taxon>
        <taxon>Cicadellinae</taxon>
        <taxon>Proconiini</taxon>
        <taxon>Cuerna</taxon>
    </lineage>
</organism>
<comment type="subcellular location">
    <subcellularLocation>
        <location evidence="2">Mitochondrion</location>
    </subcellularLocation>
    <subcellularLocation>
        <location evidence="1">Nucleus</location>
    </subcellularLocation>
</comment>
<evidence type="ECO:0000256" key="3">
    <source>
        <dbReference type="ARBA" id="ARBA00015508"/>
    </source>
</evidence>
<evidence type="ECO:0000256" key="5">
    <source>
        <dbReference type="ARBA" id="ARBA00022553"/>
    </source>
</evidence>
<keyword evidence="7" id="KW-0156">Chromatin regulator</keyword>
<evidence type="ECO:0000256" key="2">
    <source>
        <dbReference type="ARBA" id="ARBA00004173"/>
    </source>
</evidence>
<proteinExistence type="predicted"/>
<evidence type="ECO:0000256" key="10">
    <source>
        <dbReference type="ARBA" id="ARBA00032947"/>
    </source>
</evidence>
<evidence type="ECO:0000259" key="14">
    <source>
        <dbReference type="Pfam" id="PF13891"/>
    </source>
</evidence>
<comment type="function">
    <text evidence="12">Non-catalytic component of the NSL histone acetyltransferase complex, a multiprotein complex that mediates histone H4 acetylation at 'Lys-5'- and 'Lys-8' (H4K5ac and H4K8ac) at transcription start sites and promotes transcription initiation. Required for NSL complex stability and for transcription of intraciliary transport genes in both ciliated and non-ciliated cells by regulating histone H4 acetylation at 'Lys-5'- and 'Lys-12' (H4K5ac and H4K12ac). This is necessary for cilium assembly in ciliated cells and for organization of the microtubule cytoskeleton in non-ciliated cells. Required within the NSL complex to maintain nuclear architecture stability by promoting KAT8-mediated acetylation of lamin LMNA.</text>
</comment>
<evidence type="ECO:0000313" key="15">
    <source>
        <dbReference type="EMBL" id="JAS59197.1"/>
    </source>
</evidence>
<keyword evidence="6" id="KW-0832">Ubl conjugation</keyword>
<accession>A0A1B6G9T9</accession>
<evidence type="ECO:0000256" key="13">
    <source>
        <dbReference type="ARBA" id="ARBA00093543"/>
    </source>
</evidence>
<evidence type="ECO:0000256" key="1">
    <source>
        <dbReference type="ARBA" id="ARBA00004123"/>
    </source>
</evidence>
<evidence type="ECO:0000256" key="8">
    <source>
        <dbReference type="ARBA" id="ARBA00023128"/>
    </source>
</evidence>
<protein>
    <recommendedName>
        <fullName evidence="3">KAT8 regulatory NSL complex subunit 2</fullName>
    </recommendedName>
    <alternativeName>
        <fullName evidence="11">NSL complex protein NSL2</fullName>
    </alternativeName>
    <alternativeName>
        <fullName evidence="10">Non-specific lethal 2 homolog</fullName>
    </alternativeName>
</protein>
<evidence type="ECO:0000256" key="4">
    <source>
        <dbReference type="ARBA" id="ARBA00022499"/>
    </source>
</evidence>
<feature type="domain" description="KANL2-like probable zinc-finger" evidence="14">
    <location>
        <begin position="325"/>
        <end position="385"/>
    </location>
</feature>
<dbReference type="GO" id="GO:0006325">
    <property type="term" value="P:chromatin organization"/>
    <property type="evidence" value="ECO:0007669"/>
    <property type="project" value="UniProtKB-KW"/>
</dbReference>
<dbReference type="AlphaFoldDB" id="A0A1B6G9T9"/>
<keyword evidence="5" id="KW-0597">Phosphoprotein</keyword>
<name>A0A1B6G9T9_9HEMI</name>
<keyword evidence="8" id="KW-0496">Mitochondrion</keyword>
<dbReference type="InterPro" id="IPR026316">
    <property type="entry name" value="NSL2"/>
</dbReference>
<dbReference type="PANTHER" id="PTHR13453">
    <property type="entry name" value="KAT8 REGULATORY NSL COMPLEX SUBUNIT 2"/>
    <property type="match status" value="1"/>
</dbReference>
<evidence type="ECO:0000256" key="12">
    <source>
        <dbReference type="ARBA" id="ARBA00093359"/>
    </source>
</evidence>
<comment type="subunit">
    <text evidence="13">Component of the NSL complex at least composed of KAT8/MOF, KANSL1, KANSL2, KANSL3, MCRS1, PHF20, OGT1/OGT, WDR5 and HCFC1.</text>
</comment>
<dbReference type="PANTHER" id="PTHR13453:SF1">
    <property type="entry name" value="KAT8 REGULATORY NSL COMPLEX SUBUNIT 2"/>
    <property type="match status" value="1"/>
</dbReference>
<dbReference type="GO" id="GO:0005739">
    <property type="term" value="C:mitochondrion"/>
    <property type="evidence" value="ECO:0007669"/>
    <property type="project" value="UniProtKB-SubCell"/>
</dbReference>
<dbReference type="Pfam" id="PF13891">
    <property type="entry name" value="zf-C3HC3H_KANSL2"/>
    <property type="match status" value="2"/>
</dbReference>
<keyword evidence="9" id="KW-0539">Nucleus</keyword>
<gene>
    <name evidence="15" type="ORF">g.19106</name>
</gene>
<keyword evidence="4" id="KW-1017">Isopeptide bond</keyword>
<evidence type="ECO:0000256" key="6">
    <source>
        <dbReference type="ARBA" id="ARBA00022843"/>
    </source>
</evidence>
<evidence type="ECO:0000256" key="9">
    <source>
        <dbReference type="ARBA" id="ARBA00023242"/>
    </source>
</evidence>
<dbReference type="InterPro" id="IPR025927">
    <property type="entry name" value="Znf_KANL2-like"/>
</dbReference>
<evidence type="ECO:0000256" key="7">
    <source>
        <dbReference type="ARBA" id="ARBA00022853"/>
    </source>
</evidence>
<reference evidence="15" key="1">
    <citation type="submission" date="2015-11" db="EMBL/GenBank/DDBJ databases">
        <title>De novo transcriptome assembly of four potential Pierce s Disease insect vectors from Arizona vineyards.</title>
        <authorList>
            <person name="Tassone E.E."/>
        </authorList>
    </citation>
    <scope>NUCLEOTIDE SEQUENCE</scope>
</reference>
<evidence type="ECO:0000256" key="11">
    <source>
        <dbReference type="ARBA" id="ARBA00033378"/>
    </source>
</evidence>
<sequence>MFRFPKNTNSSPSKRVSVVGPNQKNLGLCKYPHRKCSLLCLENYDYCLKHILEDKSAPYKPCPFLYTVSGKKCGKPAFRPERKDTWFCAEHTRKNNLLRQKASSKRAPPPTQEALLASLGHYARTDQTSLKHEENEHEESTSKQLSQAVNPFVDVDAAAVNAQSSQVLDYASDSDSDVEGAMLDNVWRALDNESSDAESIDSQAEDPLKHAGVYTAEEVTVVIKDKMIRLQSLYIDQFRRLHHLLKERRRKYLHALKKEKETLCSIHDQEKTTAKEQKLYQKLKALNHFHKYYGAEAVLHKKALERRALVTEGTIPRTSHKGKCAFTEGGVKCGAKTLPVTKYCRKHILEDTQQVLFRACGFKRDDHICQEPTLNVFENATCVYHITLPTQPHNSLDMNKVKEGIKEEHSKETNEGAVLTDMGIVGTSKKMIKENEIKPLGSVDSFSKSDSVVDSTVKLEEPVGNKDQPTELAVPTESIVENNGESTSVSTCTIQQSEVEKMDVDNSTESEEVIKQDNPAPIDELVMVDMMTDVGVVEEVLESEEKIEVDESMQIPGDKNSTAV</sequence>
<dbReference type="GO" id="GO:0005634">
    <property type="term" value="C:nucleus"/>
    <property type="evidence" value="ECO:0007669"/>
    <property type="project" value="UniProtKB-SubCell"/>
</dbReference>
<feature type="domain" description="KANL2-like probable zinc-finger" evidence="14">
    <location>
        <begin position="29"/>
        <end position="92"/>
    </location>
</feature>
<dbReference type="GO" id="GO:0044545">
    <property type="term" value="C:NSL complex"/>
    <property type="evidence" value="ECO:0007669"/>
    <property type="project" value="TreeGrafter"/>
</dbReference>